<accession>A0A9N9NPP8</accession>
<dbReference type="SUPFAM" id="SSF54695">
    <property type="entry name" value="POZ domain"/>
    <property type="match status" value="1"/>
</dbReference>
<dbReference type="Pfam" id="PF00651">
    <property type="entry name" value="BTB"/>
    <property type="match status" value="1"/>
</dbReference>
<name>A0A9N9NPP8_9GLOM</name>
<evidence type="ECO:0000259" key="1">
    <source>
        <dbReference type="PROSITE" id="PS50097"/>
    </source>
</evidence>
<dbReference type="Proteomes" id="UP000789342">
    <property type="component" value="Unassembled WGS sequence"/>
</dbReference>
<comment type="caution">
    <text evidence="2">The sequence shown here is derived from an EMBL/GenBank/DDBJ whole genome shotgun (WGS) entry which is preliminary data.</text>
</comment>
<feature type="domain" description="BTB" evidence="1">
    <location>
        <begin position="28"/>
        <end position="86"/>
    </location>
</feature>
<feature type="non-terminal residue" evidence="2">
    <location>
        <position position="86"/>
    </location>
</feature>
<dbReference type="GO" id="GO:0005737">
    <property type="term" value="C:cytoplasm"/>
    <property type="evidence" value="ECO:0007669"/>
    <property type="project" value="TreeGrafter"/>
</dbReference>
<protein>
    <submittedName>
        <fullName evidence="2">10128_t:CDS:1</fullName>
    </submittedName>
</protein>
<dbReference type="Gene3D" id="3.30.710.10">
    <property type="entry name" value="Potassium Channel Kv1.1, Chain A"/>
    <property type="match status" value="1"/>
</dbReference>
<dbReference type="InterPro" id="IPR052407">
    <property type="entry name" value="BTB_POZ_domain_cont_9"/>
</dbReference>
<sequence>MKARFEKLVRGESLSEDLGTLINNPHYSDLEIKCKDEIVLHANRAILAVRSEFFNCMLFNKMKETYDTQISFPNIDASNMKIILEY</sequence>
<dbReference type="PROSITE" id="PS50097">
    <property type="entry name" value="BTB"/>
    <property type="match status" value="1"/>
</dbReference>
<dbReference type="PANTHER" id="PTHR46306">
    <property type="entry name" value="BTB/POZ DOMAIN-CONTAINING PROTEIN 9"/>
    <property type="match status" value="1"/>
</dbReference>
<dbReference type="OrthoDB" id="2398535at2759"/>
<dbReference type="AlphaFoldDB" id="A0A9N9NPP8"/>
<dbReference type="InterPro" id="IPR000210">
    <property type="entry name" value="BTB/POZ_dom"/>
</dbReference>
<dbReference type="PANTHER" id="PTHR46306:SF1">
    <property type="entry name" value="BTB_POZ DOMAIN-CONTAINING PROTEIN 9"/>
    <property type="match status" value="1"/>
</dbReference>
<dbReference type="InterPro" id="IPR011333">
    <property type="entry name" value="SKP1/BTB/POZ_sf"/>
</dbReference>
<evidence type="ECO:0000313" key="3">
    <source>
        <dbReference type="Proteomes" id="UP000789342"/>
    </source>
</evidence>
<proteinExistence type="predicted"/>
<keyword evidence="3" id="KW-1185">Reference proteome</keyword>
<dbReference type="EMBL" id="CAJVPV010034729">
    <property type="protein sequence ID" value="CAG8749411.1"/>
    <property type="molecule type" value="Genomic_DNA"/>
</dbReference>
<reference evidence="2" key="1">
    <citation type="submission" date="2021-06" db="EMBL/GenBank/DDBJ databases">
        <authorList>
            <person name="Kallberg Y."/>
            <person name="Tangrot J."/>
            <person name="Rosling A."/>
        </authorList>
    </citation>
    <scope>NUCLEOTIDE SEQUENCE</scope>
    <source>
        <strain evidence="2">CL551</strain>
    </source>
</reference>
<gene>
    <name evidence="2" type="ORF">AMORRO_LOCUS15245</name>
</gene>
<organism evidence="2 3">
    <name type="scientific">Acaulospora morrowiae</name>
    <dbReference type="NCBI Taxonomy" id="94023"/>
    <lineage>
        <taxon>Eukaryota</taxon>
        <taxon>Fungi</taxon>
        <taxon>Fungi incertae sedis</taxon>
        <taxon>Mucoromycota</taxon>
        <taxon>Glomeromycotina</taxon>
        <taxon>Glomeromycetes</taxon>
        <taxon>Diversisporales</taxon>
        <taxon>Acaulosporaceae</taxon>
        <taxon>Acaulospora</taxon>
    </lineage>
</organism>
<evidence type="ECO:0000313" key="2">
    <source>
        <dbReference type="EMBL" id="CAG8749411.1"/>
    </source>
</evidence>